<dbReference type="OMA" id="MVYDRAM"/>
<dbReference type="InterPro" id="IPR040096">
    <property type="entry name" value="Ric1"/>
</dbReference>
<dbReference type="InterPro" id="IPR036322">
    <property type="entry name" value="WD40_repeat_dom_sf"/>
</dbReference>
<dbReference type="RefSeq" id="XP_013022236.1">
    <property type="nucleotide sequence ID" value="XM_013166782.1"/>
</dbReference>
<dbReference type="GO" id="GO:0000139">
    <property type="term" value="C:Golgi membrane"/>
    <property type="evidence" value="ECO:0007669"/>
    <property type="project" value="TreeGrafter"/>
</dbReference>
<dbReference type="HOGENOM" id="CLU_002060_1_0_1"/>
<dbReference type="PANTHER" id="PTHR22746:SF10">
    <property type="entry name" value="GUANINE NUCLEOTIDE EXCHANGE FACTOR SUBUNIT RIC1"/>
    <property type="match status" value="1"/>
</dbReference>
<dbReference type="SUPFAM" id="SSF50998">
    <property type="entry name" value="Quinoprotein alcohol dehydrogenase-like"/>
    <property type="match status" value="1"/>
</dbReference>
<evidence type="ECO:0000313" key="4">
    <source>
        <dbReference type="EMBL" id="EPY52351.1"/>
    </source>
</evidence>
<evidence type="ECO:0000256" key="1">
    <source>
        <dbReference type="ARBA" id="ARBA00004370"/>
    </source>
</evidence>
<feature type="domain" description="RIC1 C-terminal alpha solenoid region" evidence="3">
    <location>
        <begin position="826"/>
        <end position="991"/>
    </location>
</feature>
<dbReference type="STRING" id="653667.S9XFG0"/>
<dbReference type="Pfam" id="PF25440">
    <property type="entry name" value="Beta-prop_RIC1_2nd"/>
    <property type="match status" value="1"/>
</dbReference>
<evidence type="ECO:0000259" key="3">
    <source>
        <dbReference type="Pfam" id="PF07064"/>
    </source>
</evidence>
<dbReference type="GO" id="GO:1904515">
    <property type="term" value="P:positive regulation of TORC2 signaling"/>
    <property type="evidence" value="ECO:0007669"/>
    <property type="project" value="EnsemblFungi"/>
</dbReference>
<dbReference type="GO" id="GO:0034066">
    <property type="term" value="C:Ric1-Rgp1 guanyl-nucleotide exchange factor complex"/>
    <property type="evidence" value="ECO:0007669"/>
    <property type="project" value="InterPro"/>
</dbReference>
<dbReference type="AlphaFoldDB" id="S9XFG0"/>
<protein>
    <submittedName>
        <fullName evidence="4">Guanyl-nucleotide exchange factor</fullName>
    </submittedName>
</protein>
<name>S9XFG0_SCHCR</name>
<reference evidence="4 5" key="1">
    <citation type="journal article" date="2011" name="Science">
        <title>Comparative functional genomics of the fission yeasts.</title>
        <authorList>
            <person name="Rhind N."/>
            <person name="Chen Z."/>
            <person name="Yassour M."/>
            <person name="Thompson D.A."/>
            <person name="Haas B.J."/>
            <person name="Habib N."/>
            <person name="Wapinski I."/>
            <person name="Roy S."/>
            <person name="Lin M.F."/>
            <person name="Heiman D.I."/>
            <person name="Young S.K."/>
            <person name="Furuya K."/>
            <person name="Guo Y."/>
            <person name="Pidoux A."/>
            <person name="Chen H.M."/>
            <person name="Robbertse B."/>
            <person name="Goldberg J.M."/>
            <person name="Aoki K."/>
            <person name="Bayne E.H."/>
            <person name="Berlin A.M."/>
            <person name="Desjardins C.A."/>
            <person name="Dobbs E."/>
            <person name="Dukaj L."/>
            <person name="Fan L."/>
            <person name="FitzGerald M.G."/>
            <person name="French C."/>
            <person name="Gujja S."/>
            <person name="Hansen K."/>
            <person name="Keifenheim D."/>
            <person name="Levin J.Z."/>
            <person name="Mosher R.A."/>
            <person name="Mueller C.A."/>
            <person name="Pfiffner J."/>
            <person name="Priest M."/>
            <person name="Russ C."/>
            <person name="Smialowska A."/>
            <person name="Swoboda P."/>
            <person name="Sykes S.M."/>
            <person name="Vaughn M."/>
            <person name="Vengrova S."/>
            <person name="Yoder R."/>
            <person name="Zeng Q."/>
            <person name="Allshire R."/>
            <person name="Baulcombe D."/>
            <person name="Birren B.W."/>
            <person name="Brown W."/>
            <person name="Ekwall K."/>
            <person name="Kellis M."/>
            <person name="Leatherwood J."/>
            <person name="Levin H."/>
            <person name="Margalit H."/>
            <person name="Martienssen R."/>
            <person name="Nieduszynski C.A."/>
            <person name="Spatafora J.W."/>
            <person name="Friedman N."/>
            <person name="Dalgaard J.Z."/>
            <person name="Baumann P."/>
            <person name="Niki H."/>
            <person name="Regev A."/>
            <person name="Nusbaum C."/>
        </authorList>
    </citation>
    <scope>NUCLEOTIDE SEQUENCE [LARGE SCALE GENOMIC DNA]</scope>
    <source>
        <strain evidence="5">OY26 / ATCC MYA-4695 / CBS 11777 / NBRC 106824 / NRRL Y48691</strain>
    </source>
</reference>
<dbReference type="InterPro" id="IPR011047">
    <property type="entry name" value="Quinoprotein_ADH-like_sf"/>
</dbReference>
<dbReference type="SUPFAM" id="SSF50978">
    <property type="entry name" value="WD40 repeat-like"/>
    <property type="match status" value="1"/>
</dbReference>
<proteinExistence type="predicted"/>
<dbReference type="eggNOG" id="KOG2006">
    <property type="taxonomic scope" value="Eukaryota"/>
</dbReference>
<sequence>MYFFHGIPQTLTLDSHAIEVRRIPKVPFFVILTETEIFVYQLHPLALISKITKSQDLLVRHGKNKKIAIGSEYGIIAVATENNFIAVYYFHLNASEPLLVPTPDTERYDDGPGEILGPIACSVQYKMAIRYDGGVSCLEVQGDSIVYSAYTAPIIQVSTLESTDPKYLWKVSSKQYDLREVTWFLDHKSLIRQLYFDRRIDTFFWMSTDGRVYANIGVSANTNTKSLFGVCIHNPKNMNDENDKKLATALSTNARFSLLYVGTSDGSVYAYEIQDFGRKYVCSHYRHAPSNLGSVTHISTASDGFQIMVGYESAWISYSPYLHPCSSSNDSEFFKYGFYDGFWDKDGCAFFGLRNPIKGENRISVEKKESLKDAQNTPNNFNFSFVQEDNYAVSNGSCCLYILPFLKSTITNSAYGTTNIIGVQSSDRLFISKAYSKYNNLAANFGSSTWIQVEYPQTYISAEWPIRYTAISKSGDYIAIAGFHGFAAYDVQSRIWNVFDNGSLEQSLTVTCPMIWHEDYLIVGLLHESNFELHIYDIRKKLDDGLVDKFAFTSTIVTISLCDDAHLLVYTADNYLHHIYIERLEDDFRSLFLSHVSSVSFVPVFTTPSRVRTITLLTLRPFLHSDPSQLLYSSILLVLINGKLVTLDPIKAGPSYLCYRCCILSEDVEFFMINEDLESPALYHSMWIMTGNGFRLSMAFGEALSKLLHDETTTNTDIPLKETEKLKPYNTRQLSFIDDLRSPSFMVKTPDNFSTTNTHIAKLTKSVNMLELFNRQSIPLSVPGTVLSVIVKSGLFVSASTLEHKTTANNMEYCHIQIDVFPFLSDLLKALLLLSDIEYAVFLVRAYASLHFIDFVLEKLLSIAAECTDSDETLLTNVAVLFNNIKDMNVYKYVLGCLRKIETHFWPNVFKHFGDAQTLMDQCLRNKDIKNAARCIIIWQVHKGSASCAEVFLQVLKTAFEGKNWEVCTELCQYLASLDPTKQLLNSALISAEIPCGQIPMVKTGKSFNELMRDIDNS</sequence>
<dbReference type="GO" id="GO:0005829">
    <property type="term" value="C:cytosol"/>
    <property type="evidence" value="ECO:0007669"/>
    <property type="project" value="TreeGrafter"/>
</dbReference>
<dbReference type="Pfam" id="PF07064">
    <property type="entry name" value="RIC1"/>
    <property type="match status" value="1"/>
</dbReference>
<dbReference type="GO" id="GO:0042147">
    <property type="term" value="P:retrograde transport, endosome to Golgi"/>
    <property type="evidence" value="ECO:0007669"/>
    <property type="project" value="TreeGrafter"/>
</dbReference>
<dbReference type="Proteomes" id="UP000015464">
    <property type="component" value="Unassembled WGS sequence"/>
</dbReference>
<accession>S9XFG0</accession>
<organism evidence="4 5">
    <name type="scientific">Schizosaccharomyces cryophilus (strain OY26 / ATCC MYA-4695 / CBS 11777 / NBRC 106824 / NRRL Y48691)</name>
    <name type="common">Fission yeast</name>
    <dbReference type="NCBI Taxonomy" id="653667"/>
    <lineage>
        <taxon>Eukaryota</taxon>
        <taxon>Fungi</taxon>
        <taxon>Dikarya</taxon>
        <taxon>Ascomycota</taxon>
        <taxon>Taphrinomycotina</taxon>
        <taxon>Schizosaccharomycetes</taxon>
        <taxon>Schizosaccharomycetales</taxon>
        <taxon>Schizosaccharomycetaceae</taxon>
        <taxon>Schizosaccharomyces</taxon>
    </lineage>
</organism>
<comment type="subcellular location">
    <subcellularLocation>
        <location evidence="1">Membrane</location>
    </subcellularLocation>
</comment>
<dbReference type="OrthoDB" id="67540at2759"/>
<dbReference type="GO" id="GO:0006886">
    <property type="term" value="P:intracellular protein transport"/>
    <property type="evidence" value="ECO:0007669"/>
    <property type="project" value="InterPro"/>
</dbReference>
<dbReference type="GeneID" id="25036004"/>
<dbReference type="PANTHER" id="PTHR22746">
    <property type="entry name" value="RAB6A-GEF COMPLEX PARTNER PROTEIN 1"/>
    <property type="match status" value="1"/>
</dbReference>
<evidence type="ECO:0000313" key="5">
    <source>
        <dbReference type="Proteomes" id="UP000015464"/>
    </source>
</evidence>
<dbReference type="EMBL" id="KE546989">
    <property type="protein sequence ID" value="EPY52351.1"/>
    <property type="molecule type" value="Genomic_DNA"/>
</dbReference>
<gene>
    <name evidence="4" type="ORF">SPOG_01677</name>
</gene>
<dbReference type="InterPro" id="IPR009771">
    <property type="entry name" value="RIC1_C"/>
</dbReference>
<evidence type="ECO:0000256" key="2">
    <source>
        <dbReference type="ARBA" id="ARBA00023136"/>
    </source>
</evidence>
<keyword evidence="2" id="KW-0472">Membrane</keyword>
<keyword evidence="5" id="KW-1185">Reference proteome</keyword>